<evidence type="ECO:0000256" key="8">
    <source>
        <dbReference type="ARBA" id="ARBA00023214"/>
    </source>
</evidence>
<dbReference type="PANTHER" id="PTHR43427">
    <property type="entry name" value="CHLORIDE CHANNEL PROTEIN CLC-E"/>
    <property type="match status" value="1"/>
</dbReference>
<comment type="subcellular location">
    <subcellularLocation>
        <location evidence="1">Membrane</location>
        <topology evidence="1">Multi-pass membrane protein</topology>
    </subcellularLocation>
</comment>
<keyword evidence="6 10" id="KW-0472">Membrane</keyword>
<gene>
    <name evidence="11" type="primary">clcA_1</name>
    <name evidence="11" type="ORF">PTE30175_03963</name>
</gene>
<proteinExistence type="predicted"/>
<keyword evidence="4 10" id="KW-1133">Transmembrane helix</keyword>
<evidence type="ECO:0000313" key="11">
    <source>
        <dbReference type="EMBL" id="VVE39106.1"/>
    </source>
</evidence>
<dbReference type="AlphaFoldDB" id="A0A5E4XS04"/>
<dbReference type="Gene3D" id="1.10.3080.10">
    <property type="entry name" value="Clc chloride channel"/>
    <property type="match status" value="1"/>
</dbReference>
<dbReference type="Proteomes" id="UP000414233">
    <property type="component" value="Unassembled WGS sequence"/>
</dbReference>
<evidence type="ECO:0000256" key="5">
    <source>
        <dbReference type="ARBA" id="ARBA00023065"/>
    </source>
</evidence>
<dbReference type="CDD" id="cd01034">
    <property type="entry name" value="EriC_like"/>
    <property type="match status" value="1"/>
</dbReference>
<keyword evidence="8" id="KW-0868">Chloride</keyword>
<evidence type="ECO:0000256" key="4">
    <source>
        <dbReference type="ARBA" id="ARBA00022989"/>
    </source>
</evidence>
<sequence length="437" mass="46727">MPLTSRVSRQTARRAQRLWLNYGVFWLGAVLVGLVSVLYAKLIDFGYETFRHMTAHALWLPFIITPVGAGIAIWLTQRFFRGAQGSGIPQVIASLQDGRLSRSLLSLRIMFGKIAMSFIGILCGFTIGREGPTVQIGASLMYAMRRGYHRSSMHIERQLTLAGAAAGLAAAFNTPLAGVVFAIEELSRSFVARNSGTLITAIIFSGVVALGLQGNYLYFGRIQAIGDFHWVMFPVVIGASVLTGTAGGVFCWLLLNATRWIPAPLVEMRRSRPVHFAVLCGVAIAVIGLVSGGTTFGSGYAEARGLLESHEALSPFYAVLKFTALIVSYLSGIPGGIFAPSLSIGAGLGDLMSMITASVPLPVLAALCMVGYLAAVTQSPITSFVIVMEMIDGHQMVIPLMAVALLASQVSRAFSSPFYHTLAHGFLTPTVPAPRRA</sequence>
<keyword evidence="2" id="KW-0813">Transport</keyword>
<dbReference type="InterPro" id="IPR050368">
    <property type="entry name" value="ClC-type_chloride_channel"/>
</dbReference>
<dbReference type="InterPro" id="IPR001807">
    <property type="entry name" value="ClC"/>
</dbReference>
<feature type="transmembrane region" description="Helical" evidence="10">
    <location>
        <begin position="316"/>
        <end position="339"/>
    </location>
</feature>
<feature type="transmembrane region" description="Helical" evidence="10">
    <location>
        <begin position="20"/>
        <end position="39"/>
    </location>
</feature>
<reference evidence="11 12" key="1">
    <citation type="submission" date="2019-08" db="EMBL/GenBank/DDBJ databases">
        <authorList>
            <person name="Peeters C."/>
        </authorList>
    </citation>
    <scope>NUCLEOTIDE SEQUENCE [LARGE SCALE GENOMIC DNA]</scope>
    <source>
        <strain evidence="11 12">LMG 30175</strain>
    </source>
</reference>
<feature type="transmembrane region" description="Helical" evidence="10">
    <location>
        <begin position="159"/>
        <end position="183"/>
    </location>
</feature>
<feature type="transmembrane region" description="Helical" evidence="10">
    <location>
        <begin position="59"/>
        <end position="76"/>
    </location>
</feature>
<keyword evidence="3 10" id="KW-0812">Transmembrane</keyword>
<dbReference type="GO" id="GO:0034707">
    <property type="term" value="C:chloride channel complex"/>
    <property type="evidence" value="ECO:0007669"/>
    <property type="project" value="UniProtKB-KW"/>
</dbReference>
<name>A0A5E4XS04_9BURK</name>
<dbReference type="PANTHER" id="PTHR43427:SF6">
    <property type="entry name" value="CHLORIDE CHANNEL PROTEIN CLC-E"/>
    <property type="match status" value="1"/>
</dbReference>
<keyword evidence="5" id="KW-0406">Ion transport</keyword>
<protein>
    <submittedName>
        <fullName evidence="11">H(+)/Cl(-) exchange transporter ClcA</fullName>
    </submittedName>
</protein>
<feature type="transmembrane region" description="Helical" evidence="10">
    <location>
        <begin position="195"/>
        <end position="219"/>
    </location>
</feature>
<evidence type="ECO:0000313" key="12">
    <source>
        <dbReference type="Proteomes" id="UP000414233"/>
    </source>
</evidence>
<keyword evidence="12" id="KW-1185">Reference proteome</keyword>
<evidence type="ECO:0000256" key="6">
    <source>
        <dbReference type="ARBA" id="ARBA00023136"/>
    </source>
</evidence>
<accession>A0A5E4XS04</accession>
<evidence type="ECO:0000256" key="10">
    <source>
        <dbReference type="SAM" id="Phobius"/>
    </source>
</evidence>
<evidence type="ECO:0000256" key="3">
    <source>
        <dbReference type="ARBA" id="ARBA00022692"/>
    </source>
</evidence>
<dbReference type="GO" id="GO:0005254">
    <property type="term" value="F:chloride channel activity"/>
    <property type="evidence" value="ECO:0007669"/>
    <property type="project" value="UniProtKB-KW"/>
</dbReference>
<organism evidence="11 12">
    <name type="scientific">Pandoraea terrae</name>
    <dbReference type="NCBI Taxonomy" id="1537710"/>
    <lineage>
        <taxon>Bacteria</taxon>
        <taxon>Pseudomonadati</taxon>
        <taxon>Pseudomonadota</taxon>
        <taxon>Betaproteobacteria</taxon>
        <taxon>Burkholderiales</taxon>
        <taxon>Burkholderiaceae</taxon>
        <taxon>Pandoraea</taxon>
    </lineage>
</organism>
<evidence type="ECO:0000256" key="2">
    <source>
        <dbReference type="ARBA" id="ARBA00022448"/>
    </source>
</evidence>
<evidence type="ECO:0000256" key="1">
    <source>
        <dbReference type="ARBA" id="ARBA00004141"/>
    </source>
</evidence>
<dbReference type="InterPro" id="IPR014743">
    <property type="entry name" value="Cl-channel_core"/>
</dbReference>
<evidence type="ECO:0000256" key="7">
    <source>
        <dbReference type="ARBA" id="ARBA00023173"/>
    </source>
</evidence>
<keyword evidence="7" id="KW-0869">Chloride channel</keyword>
<evidence type="ECO:0000256" key="9">
    <source>
        <dbReference type="ARBA" id="ARBA00023303"/>
    </source>
</evidence>
<keyword evidence="9" id="KW-0407">Ion channel</keyword>
<feature type="transmembrane region" description="Helical" evidence="10">
    <location>
        <begin position="231"/>
        <end position="255"/>
    </location>
</feature>
<dbReference type="EMBL" id="CABPRZ010000019">
    <property type="protein sequence ID" value="VVE39106.1"/>
    <property type="molecule type" value="Genomic_DNA"/>
</dbReference>
<feature type="transmembrane region" description="Helical" evidence="10">
    <location>
        <begin position="276"/>
        <end position="296"/>
    </location>
</feature>
<dbReference type="PRINTS" id="PR00762">
    <property type="entry name" value="CLCHANNEL"/>
</dbReference>
<dbReference type="Pfam" id="PF00654">
    <property type="entry name" value="Voltage_CLC"/>
    <property type="match status" value="1"/>
</dbReference>
<feature type="transmembrane region" description="Helical" evidence="10">
    <location>
        <begin position="109"/>
        <end position="127"/>
    </location>
</feature>
<dbReference type="SUPFAM" id="SSF81340">
    <property type="entry name" value="Clc chloride channel"/>
    <property type="match status" value="1"/>
</dbReference>
<dbReference type="OrthoDB" id="9767361at2"/>
<feature type="transmembrane region" description="Helical" evidence="10">
    <location>
        <begin position="351"/>
        <end position="375"/>
    </location>
</feature>